<comment type="caution">
    <text evidence="2">The sequence shown here is derived from an EMBL/GenBank/DDBJ whole genome shotgun (WGS) entry which is preliminary data.</text>
</comment>
<organism evidence="2 3">
    <name type="scientific">Pelosinus baikalensis</name>
    <dbReference type="NCBI Taxonomy" id="2892015"/>
    <lineage>
        <taxon>Bacteria</taxon>
        <taxon>Bacillati</taxon>
        <taxon>Bacillota</taxon>
        <taxon>Negativicutes</taxon>
        <taxon>Selenomonadales</taxon>
        <taxon>Sporomusaceae</taxon>
        <taxon>Pelosinus</taxon>
    </lineage>
</organism>
<dbReference type="Proteomes" id="UP001165492">
    <property type="component" value="Unassembled WGS sequence"/>
</dbReference>
<evidence type="ECO:0000313" key="3">
    <source>
        <dbReference type="Proteomes" id="UP001165492"/>
    </source>
</evidence>
<dbReference type="EMBL" id="JAJHJB010000016">
    <property type="protein sequence ID" value="MCC5466274.1"/>
    <property type="molecule type" value="Genomic_DNA"/>
</dbReference>
<keyword evidence="3" id="KW-1185">Reference proteome</keyword>
<sequence length="116" mass="13498">MSSQDSKYQVNITPNAVANIKEVVDFYVDAMNYPPAAKEFRDAVYEKLQIIGQNPYMYGVPDNLPNFAEIGYHKALVYKHHAILYLVERENIHIVYVVDTRQNLWLNTPIKIIKVR</sequence>
<accession>A0ABS8HUR8</accession>
<dbReference type="InterPro" id="IPR035093">
    <property type="entry name" value="RelE/ParE_toxin_dom_sf"/>
</dbReference>
<keyword evidence="1" id="KW-1277">Toxin-antitoxin system</keyword>
<dbReference type="Gene3D" id="3.30.2310.20">
    <property type="entry name" value="RelE-like"/>
    <property type="match status" value="1"/>
</dbReference>
<name>A0ABS8HUR8_9FIRM</name>
<proteinExistence type="predicted"/>
<dbReference type="Pfam" id="PF05016">
    <property type="entry name" value="ParE_toxin"/>
    <property type="match status" value="1"/>
</dbReference>
<evidence type="ECO:0000313" key="2">
    <source>
        <dbReference type="EMBL" id="MCC5466274.1"/>
    </source>
</evidence>
<reference evidence="2" key="1">
    <citation type="submission" date="2021-11" db="EMBL/GenBank/DDBJ databases">
        <title>Description of a new species Pelosinus isolated from the bottom sediments of Lake Baikal.</title>
        <authorList>
            <person name="Zakharyuk A."/>
        </authorList>
    </citation>
    <scope>NUCLEOTIDE SEQUENCE</scope>
    <source>
        <strain evidence="2">Bkl1</strain>
    </source>
</reference>
<dbReference type="RefSeq" id="WP_229535444.1">
    <property type="nucleotide sequence ID" value="NZ_JAJHJB010000016.1"/>
</dbReference>
<protein>
    <submittedName>
        <fullName evidence="2">Type II toxin-antitoxin system RelE/ParE family toxin</fullName>
    </submittedName>
</protein>
<evidence type="ECO:0000256" key="1">
    <source>
        <dbReference type="ARBA" id="ARBA00022649"/>
    </source>
</evidence>
<dbReference type="InterPro" id="IPR007712">
    <property type="entry name" value="RelE/ParE_toxin"/>
</dbReference>
<gene>
    <name evidence="2" type="ORF">LMF89_13020</name>
</gene>